<comment type="caution">
    <text evidence="1">The sequence shown here is derived from an EMBL/GenBank/DDBJ whole genome shotgun (WGS) entry which is preliminary data.</text>
</comment>
<gene>
    <name evidence="1" type="ORF">F5148DRAFT_1152618</name>
</gene>
<evidence type="ECO:0000313" key="2">
    <source>
        <dbReference type="Proteomes" id="UP001207468"/>
    </source>
</evidence>
<dbReference type="EMBL" id="JAGFNK010000402">
    <property type="protein sequence ID" value="KAI9450907.1"/>
    <property type="molecule type" value="Genomic_DNA"/>
</dbReference>
<evidence type="ECO:0000313" key="1">
    <source>
        <dbReference type="EMBL" id="KAI9450907.1"/>
    </source>
</evidence>
<organism evidence="1 2">
    <name type="scientific">Russula earlei</name>
    <dbReference type="NCBI Taxonomy" id="71964"/>
    <lineage>
        <taxon>Eukaryota</taxon>
        <taxon>Fungi</taxon>
        <taxon>Dikarya</taxon>
        <taxon>Basidiomycota</taxon>
        <taxon>Agaricomycotina</taxon>
        <taxon>Agaricomycetes</taxon>
        <taxon>Russulales</taxon>
        <taxon>Russulaceae</taxon>
        <taxon>Russula</taxon>
    </lineage>
</organism>
<name>A0ACC0TVK9_9AGAM</name>
<protein>
    <submittedName>
        <fullName evidence="1">DnaJ-class molecular chaperone with C-terminal Zn finger domain</fullName>
    </submittedName>
</protein>
<dbReference type="Proteomes" id="UP001207468">
    <property type="component" value="Unassembled WGS sequence"/>
</dbReference>
<accession>A0ACC0TVK9</accession>
<proteinExistence type="predicted"/>
<sequence length="315" mass="34973">MNVKDYYKILGVDKSATAEQIKKAYRKLAVKYHPDKNPNNKAAEEKFKEISEAYEVLEDAEKRKKYDQFGENWKHYEQQGGRAEDFDWSQFQGGGGGRQQQYQGNFEDMFGGGEDNGHFSSFFETLFGQGGGRRRSQQRQQSTRGQDMSATMQLSLQDAYTGSTKQVEVNGSRLNIKLKPGVADGQVIRLKGKGMPGRGGEAGDLLITMQLISTPGFELKGKDIYADAAIDVYTAILGGKANIPVLGGSISMKIPEGTDSGKVFRLKGKGMPDYNDPSVTGDLYVKTVVRIPFHLSEKEKELFRQLAELRPGNTQ</sequence>
<reference evidence="1" key="1">
    <citation type="submission" date="2021-03" db="EMBL/GenBank/DDBJ databases">
        <title>Evolutionary priming and transition to the ectomycorrhizal habit in an iconic lineage of mushroom-forming fungi: is preadaptation a requirement?</title>
        <authorList>
            <consortium name="DOE Joint Genome Institute"/>
            <person name="Looney B.P."/>
            <person name="Miyauchi S."/>
            <person name="Morin E."/>
            <person name="Drula E."/>
            <person name="Courty P.E."/>
            <person name="Chicoki N."/>
            <person name="Fauchery L."/>
            <person name="Kohler A."/>
            <person name="Kuo A."/>
            <person name="LaButti K."/>
            <person name="Pangilinan J."/>
            <person name="Lipzen A."/>
            <person name="Riley R."/>
            <person name="Andreopoulos W."/>
            <person name="He G."/>
            <person name="Johnson J."/>
            <person name="Barry K.W."/>
            <person name="Grigoriev I.V."/>
            <person name="Nagy L."/>
            <person name="Hibbett D."/>
            <person name="Henrissat B."/>
            <person name="Matheny P.B."/>
            <person name="Labbe J."/>
            <person name="Martin A.F."/>
        </authorList>
    </citation>
    <scope>NUCLEOTIDE SEQUENCE</scope>
    <source>
        <strain evidence="1">BPL698</strain>
    </source>
</reference>
<keyword evidence="2" id="KW-1185">Reference proteome</keyword>